<sequence length="310" mass="32691">MAVVRDLGTPVKRHETDIRRRKRIFLVAVPLGVLAACLGILMVAALGGPAVTGGATVIPGVVLGMGLGAFGAGLWQGLLSVTRPDEAFTLYEGGLAHSYAGRCRAISWDEIAKVIDHSRDNLLNRALGGDVHYRVKLRCAVGGRRVLVITGLTEDAAWLGEMVEQAVWDRDHPRACNRRPAVTAPGLAVSGAGGRSPARQDALVVGAAAPDGSLGNDVREPGRVVGGVRGDVARAVHARPVRQHARLGHPQDSAGQHDGGHELRPSRLTGHRSFPQDSAHVQQGKEIRSAHPIASRYPQIGALSGILVPE</sequence>
<evidence type="ECO:0000313" key="3">
    <source>
        <dbReference type="EMBL" id="TDC96639.1"/>
    </source>
</evidence>
<accession>A0A4R4VAX1</accession>
<comment type="caution">
    <text evidence="3">The sequence shown here is derived from an EMBL/GenBank/DDBJ whole genome shotgun (WGS) entry which is preliminary data.</text>
</comment>
<keyword evidence="2" id="KW-1133">Transmembrane helix</keyword>
<dbReference type="RefSeq" id="WP_132602827.1">
    <property type="nucleotide sequence ID" value="NZ_SMKO01000161.1"/>
</dbReference>
<keyword evidence="2" id="KW-0812">Transmembrane</keyword>
<dbReference type="AlphaFoldDB" id="A0A4R4VAX1"/>
<name>A0A4R4VAX1_9ACTN</name>
<evidence type="ECO:0000256" key="1">
    <source>
        <dbReference type="SAM" id="MobiDB-lite"/>
    </source>
</evidence>
<proteinExistence type="predicted"/>
<keyword evidence="4" id="KW-1185">Reference proteome</keyword>
<keyword evidence="2" id="KW-0472">Membrane</keyword>
<evidence type="ECO:0000256" key="2">
    <source>
        <dbReference type="SAM" id="Phobius"/>
    </source>
</evidence>
<dbReference type="EMBL" id="SMKO01000161">
    <property type="protein sequence ID" value="TDC96639.1"/>
    <property type="molecule type" value="Genomic_DNA"/>
</dbReference>
<dbReference type="Proteomes" id="UP000295258">
    <property type="component" value="Unassembled WGS sequence"/>
</dbReference>
<organism evidence="3 4">
    <name type="scientific">Nonomuraea deserti</name>
    <dbReference type="NCBI Taxonomy" id="1848322"/>
    <lineage>
        <taxon>Bacteria</taxon>
        <taxon>Bacillati</taxon>
        <taxon>Actinomycetota</taxon>
        <taxon>Actinomycetes</taxon>
        <taxon>Streptosporangiales</taxon>
        <taxon>Streptosporangiaceae</taxon>
        <taxon>Nonomuraea</taxon>
    </lineage>
</organism>
<reference evidence="3 4" key="1">
    <citation type="submission" date="2019-03" db="EMBL/GenBank/DDBJ databases">
        <title>Draft genome sequences of novel Actinobacteria.</title>
        <authorList>
            <person name="Sahin N."/>
            <person name="Ay H."/>
            <person name="Saygin H."/>
        </authorList>
    </citation>
    <scope>NUCLEOTIDE SEQUENCE [LARGE SCALE GENOMIC DNA]</scope>
    <source>
        <strain evidence="3 4">KC310</strain>
    </source>
</reference>
<protein>
    <submittedName>
        <fullName evidence="3">Uncharacterized protein</fullName>
    </submittedName>
</protein>
<gene>
    <name evidence="3" type="ORF">E1292_38000</name>
</gene>
<feature type="transmembrane region" description="Helical" evidence="2">
    <location>
        <begin position="53"/>
        <end position="75"/>
    </location>
</feature>
<evidence type="ECO:0000313" key="4">
    <source>
        <dbReference type="Proteomes" id="UP000295258"/>
    </source>
</evidence>
<feature type="transmembrane region" description="Helical" evidence="2">
    <location>
        <begin position="24"/>
        <end position="47"/>
    </location>
</feature>
<feature type="region of interest" description="Disordered" evidence="1">
    <location>
        <begin position="243"/>
        <end position="279"/>
    </location>
</feature>